<dbReference type="GO" id="GO:0005525">
    <property type="term" value="F:GTP binding"/>
    <property type="evidence" value="ECO:0007669"/>
    <property type="project" value="UniProtKB-KW"/>
</dbReference>
<proteinExistence type="predicted"/>
<dbReference type="PANTHER" id="PTHR45782">
    <property type="entry name" value="MITOCHONDRIAL RIBOSOME-ASSOCIATED GTPASE 1"/>
    <property type="match status" value="1"/>
</dbReference>
<evidence type="ECO:0000256" key="1">
    <source>
        <dbReference type="ARBA" id="ARBA00022741"/>
    </source>
</evidence>
<accession>A0A8H5FFI0</accession>
<dbReference type="GO" id="GO:0003924">
    <property type="term" value="F:GTPase activity"/>
    <property type="evidence" value="ECO:0007669"/>
    <property type="project" value="TreeGrafter"/>
</dbReference>
<evidence type="ECO:0000256" key="2">
    <source>
        <dbReference type="ARBA" id="ARBA00023134"/>
    </source>
</evidence>
<dbReference type="InterPro" id="IPR027417">
    <property type="entry name" value="P-loop_NTPase"/>
</dbReference>
<dbReference type="Gene3D" id="3.40.50.300">
    <property type="entry name" value="P-loop containing nucleotide triphosphate hydrolases"/>
    <property type="match status" value="1"/>
</dbReference>
<name>A0A8H5FFI0_9AGAR</name>
<feature type="domain" description="G" evidence="4">
    <location>
        <begin position="179"/>
        <end position="246"/>
    </location>
</feature>
<dbReference type="InterPro" id="IPR023179">
    <property type="entry name" value="GTP-bd_ortho_bundle_sf"/>
</dbReference>
<evidence type="ECO:0000256" key="3">
    <source>
        <dbReference type="SAM" id="MobiDB-lite"/>
    </source>
</evidence>
<dbReference type="EMBL" id="JAACJK010000067">
    <property type="protein sequence ID" value="KAF5334677.1"/>
    <property type="molecule type" value="Genomic_DNA"/>
</dbReference>
<dbReference type="InterPro" id="IPR006073">
    <property type="entry name" value="GTP-bd"/>
</dbReference>
<comment type="caution">
    <text evidence="5">The sequence shown here is derived from an EMBL/GenBank/DDBJ whole genome shotgun (WGS) entry which is preliminary data.</text>
</comment>
<dbReference type="Proteomes" id="UP000541558">
    <property type="component" value="Unassembled WGS sequence"/>
</dbReference>
<feature type="region of interest" description="Disordered" evidence="3">
    <location>
        <begin position="360"/>
        <end position="404"/>
    </location>
</feature>
<sequence length="505" mass="56471">MALANFCLPALPAPPSWFPGHMKKFTRMLPTLLTRTDVVLELRDSRLPLTSINRTLEATPVHDFFQCRVTLIHDTPDFYSPGRVRIGALRKWRMERGWDPNDPTKRNVSVQPCEHIVVLNKRDLVPAWGMEPFQKAMEKKFPHQRLLFASWHRPRDIRTLNEILVNIARRHPHAMELNVLVIGMPNVGKSTLLNALRHQGIKGPTAKAFQTSANPGMTQALSTRLKVSMEPLIYAYDSPGVMLPYLGRGKEGAERGVKLALIAGIKEGLYDMEALAGYLLHRLTVLNPISPVYLHLLPKGAEATTDLEHFLTQLAQRMGMLKKRGEADLARAAVYFVRWWREEGGLLAAKDSFRHQKAAPRDSATAIAAPCPGTGKPEGEATVGETSGEAPGSLDIGTSTSTSNSTYAASTAASALAPSDAAGLVVPKVEGWGFDFQWDWQEADMKRRSSDPELFMQEKMEKCIDEYLEMIEREEKDDANVSPTQIKKRLVMEEKARRKARYVKS</sequence>
<evidence type="ECO:0000313" key="5">
    <source>
        <dbReference type="EMBL" id="KAF5334677.1"/>
    </source>
</evidence>
<dbReference type="OrthoDB" id="269151at2759"/>
<dbReference type="Gene3D" id="1.10.1580.10">
    <property type="match status" value="1"/>
</dbReference>
<keyword evidence="1" id="KW-0547">Nucleotide-binding</keyword>
<dbReference type="SUPFAM" id="SSF52540">
    <property type="entry name" value="P-loop containing nucleoside triphosphate hydrolases"/>
    <property type="match status" value="1"/>
</dbReference>
<evidence type="ECO:0000259" key="4">
    <source>
        <dbReference type="Pfam" id="PF01926"/>
    </source>
</evidence>
<organism evidence="5 6">
    <name type="scientific">Ephemerocybe angulata</name>
    <dbReference type="NCBI Taxonomy" id="980116"/>
    <lineage>
        <taxon>Eukaryota</taxon>
        <taxon>Fungi</taxon>
        <taxon>Dikarya</taxon>
        <taxon>Basidiomycota</taxon>
        <taxon>Agaricomycotina</taxon>
        <taxon>Agaricomycetes</taxon>
        <taxon>Agaricomycetidae</taxon>
        <taxon>Agaricales</taxon>
        <taxon>Agaricineae</taxon>
        <taxon>Psathyrellaceae</taxon>
        <taxon>Ephemerocybe</taxon>
    </lineage>
</organism>
<evidence type="ECO:0000313" key="6">
    <source>
        <dbReference type="Proteomes" id="UP000541558"/>
    </source>
</evidence>
<keyword evidence="2" id="KW-0342">GTP-binding</keyword>
<dbReference type="PANTHER" id="PTHR45782:SF4">
    <property type="entry name" value="MITOCHONDRIAL RIBOSOME-ASSOCIATED GTPASE 1"/>
    <property type="match status" value="1"/>
</dbReference>
<dbReference type="Pfam" id="PF01926">
    <property type="entry name" value="MMR_HSR1"/>
    <property type="match status" value="1"/>
</dbReference>
<protein>
    <recommendedName>
        <fullName evidence="4">G domain-containing protein</fullName>
    </recommendedName>
</protein>
<reference evidence="5 6" key="1">
    <citation type="journal article" date="2020" name="ISME J.">
        <title>Uncovering the hidden diversity of litter-decomposition mechanisms in mushroom-forming fungi.</title>
        <authorList>
            <person name="Floudas D."/>
            <person name="Bentzer J."/>
            <person name="Ahren D."/>
            <person name="Johansson T."/>
            <person name="Persson P."/>
            <person name="Tunlid A."/>
        </authorList>
    </citation>
    <scope>NUCLEOTIDE SEQUENCE [LARGE SCALE GENOMIC DNA]</scope>
    <source>
        <strain evidence="5 6">CBS 175.51</strain>
    </source>
</reference>
<dbReference type="AlphaFoldDB" id="A0A8H5FFI0"/>
<keyword evidence="6" id="KW-1185">Reference proteome</keyword>
<gene>
    <name evidence="5" type="ORF">D9611_011962</name>
</gene>
<dbReference type="GO" id="GO:0032543">
    <property type="term" value="P:mitochondrial translation"/>
    <property type="evidence" value="ECO:0007669"/>
    <property type="project" value="TreeGrafter"/>
</dbReference>
<dbReference type="GO" id="GO:0005739">
    <property type="term" value="C:mitochondrion"/>
    <property type="evidence" value="ECO:0007669"/>
    <property type="project" value="TreeGrafter"/>
</dbReference>